<gene>
    <name evidence="1" type="ORF">CAP_6100</name>
</gene>
<accession>A0A017TGG7</accession>
<sequence>MRSKERPKWGMCGRLRTPADACGRVLARAARAARAAR</sequence>
<name>A0A017TGG7_9BACT</name>
<proteinExistence type="predicted"/>
<organism evidence="1 2">
    <name type="scientific">Chondromyces apiculatus DSM 436</name>
    <dbReference type="NCBI Taxonomy" id="1192034"/>
    <lineage>
        <taxon>Bacteria</taxon>
        <taxon>Pseudomonadati</taxon>
        <taxon>Myxococcota</taxon>
        <taxon>Polyangia</taxon>
        <taxon>Polyangiales</taxon>
        <taxon>Polyangiaceae</taxon>
        <taxon>Chondromyces</taxon>
    </lineage>
</organism>
<dbReference type="AlphaFoldDB" id="A0A017TGG7"/>
<comment type="caution">
    <text evidence="1">The sequence shown here is derived from an EMBL/GenBank/DDBJ whole genome shotgun (WGS) entry which is preliminary data.</text>
</comment>
<protein>
    <submittedName>
        <fullName evidence="1">Uncharacterized protein</fullName>
    </submittedName>
</protein>
<dbReference type="STRING" id="1192034.CAP_6100"/>
<keyword evidence="2" id="KW-1185">Reference proteome</keyword>
<reference evidence="1 2" key="1">
    <citation type="submission" date="2013-05" db="EMBL/GenBank/DDBJ databases">
        <title>Genome assembly of Chondromyces apiculatus DSM 436.</title>
        <authorList>
            <person name="Sharma G."/>
            <person name="Khatri I."/>
            <person name="Kaur C."/>
            <person name="Mayilraj S."/>
            <person name="Subramanian S."/>
        </authorList>
    </citation>
    <scope>NUCLEOTIDE SEQUENCE [LARGE SCALE GENOMIC DNA]</scope>
    <source>
        <strain evidence="1 2">DSM 436</strain>
    </source>
</reference>
<dbReference type="Proteomes" id="UP000019678">
    <property type="component" value="Unassembled WGS sequence"/>
</dbReference>
<evidence type="ECO:0000313" key="1">
    <source>
        <dbReference type="EMBL" id="EYF08339.1"/>
    </source>
</evidence>
<evidence type="ECO:0000313" key="2">
    <source>
        <dbReference type="Proteomes" id="UP000019678"/>
    </source>
</evidence>
<dbReference type="EMBL" id="ASRX01000005">
    <property type="protein sequence ID" value="EYF08339.1"/>
    <property type="molecule type" value="Genomic_DNA"/>
</dbReference>